<sequence length="76" mass="8379">FNCKQAIDHTAMHTIGLLLLTLSTMVYVDAENMMCKVCMSFVKVVQPIVEKGGNIMKEKVSTAELSGSPKNGDFQR</sequence>
<evidence type="ECO:0000313" key="2">
    <source>
        <dbReference type="EMBL" id="KAK5983829.1"/>
    </source>
</evidence>
<evidence type="ECO:0000313" key="3">
    <source>
        <dbReference type="Proteomes" id="UP001331761"/>
    </source>
</evidence>
<keyword evidence="3" id="KW-1185">Reference proteome</keyword>
<gene>
    <name evidence="2" type="ORF">GCK32_014328</name>
</gene>
<organism evidence="2 3">
    <name type="scientific">Trichostrongylus colubriformis</name>
    <name type="common">Black scour worm</name>
    <dbReference type="NCBI Taxonomy" id="6319"/>
    <lineage>
        <taxon>Eukaryota</taxon>
        <taxon>Metazoa</taxon>
        <taxon>Ecdysozoa</taxon>
        <taxon>Nematoda</taxon>
        <taxon>Chromadorea</taxon>
        <taxon>Rhabditida</taxon>
        <taxon>Rhabditina</taxon>
        <taxon>Rhabditomorpha</taxon>
        <taxon>Strongyloidea</taxon>
        <taxon>Trichostrongylidae</taxon>
        <taxon>Trichostrongylus</taxon>
    </lineage>
</organism>
<protein>
    <submittedName>
        <fullName evidence="2">Uncharacterized protein</fullName>
    </submittedName>
</protein>
<dbReference type="AlphaFoldDB" id="A0AAN8FUX9"/>
<reference evidence="2 3" key="1">
    <citation type="submission" date="2019-10" db="EMBL/GenBank/DDBJ databases">
        <title>Assembly and Annotation for the nematode Trichostrongylus colubriformis.</title>
        <authorList>
            <person name="Martin J."/>
        </authorList>
    </citation>
    <scope>NUCLEOTIDE SEQUENCE [LARGE SCALE GENOMIC DNA]</scope>
    <source>
        <strain evidence="2">G859</strain>
        <tissue evidence="2">Whole worm</tissue>
    </source>
</reference>
<comment type="caution">
    <text evidence="2">The sequence shown here is derived from an EMBL/GenBank/DDBJ whole genome shotgun (WGS) entry which is preliminary data.</text>
</comment>
<dbReference type="Proteomes" id="UP001331761">
    <property type="component" value="Unassembled WGS sequence"/>
</dbReference>
<feature type="signal peptide" evidence="1">
    <location>
        <begin position="1"/>
        <end position="30"/>
    </location>
</feature>
<dbReference type="EMBL" id="WIXE01003555">
    <property type="protein sequence ID" value="KAK5983829.1"/>
    <property type="molecule type" value="Genomic_DNA"/>
</dbReference>
<feature type="non-terminal residue" evidence="2">
    <location>
        <position position="1"/>
    </location>
</feature>
<evidence type="ECO:0000256" key="1">
    <source>
        <dbReference type="SAM" id="SignalP"/>
    </source>
</evidence>
<feature type="chain" id="PRO_5043033752" evidence="1">
    <location>
        <begin position="31"/>
        <end position="76"/>
    </location>
</feature>
<keyword evidence="1" id="KW-0732">Signal</keyword>
<proteinExistence type="predicted"/>
<name>A0AAN8FUX9_TRICO</name>
<accession>A0AAN8FUX9</accession>